<protein>
    <submittedName>
        <fullName evidence="1">Uncharacterized protein</fullName>
    </submittedName>
</protein>
<name>A0A0F9FNQ7_9ZZZZ</name>
<dbReference type="EMBL" id="LAZR01020724">
    <property type="protein sequence ID" value="KKL87863.1"/>
    <property type="molecule type" value="Genomic_DNA"/>
</dbReference>
<dbReference type="AlphaFoldDB" id="A0A0F9FNQ7"/>
<sequence>MPNTKQYLFGPGSLEMVRLDLWLSMVGPLLEGRALKVKCSLVGQYDIYCGAGNTHRVDIKIEDSVWGTEVGEYTSDFIAARSGDPDAAERVATSLIEWELEDWFDPCNIEEVPHE</sequence>
<gene>
    <name evidence="1" type="ORF">LCGC14_1930480</name>
</gene>
<comment type="caution">
    <text evidence="1">The sequence shown here is derived from an EMBL/GenBank/DDBJ whole genome shotgun (WGS) entry which is preliminary data.</text>
</comment>
<reference evidence="1" key="1">
    <citation type="journal article" date="2015" name="Nature">
        <title>Complex archaea that bridge the gap between prokaryotes and eukaryotes.</title>
        <authorList>
            <person name="Spang A."/>
            <person name="Saw J.H."/>
            <person name="Jorgensen S.L."/>
            <person name="Zaremba-Niedzwiedzka K."/>
            <person name="Martijn J."/>
            <person name="Lind A.E."/>
            <person name="van Eijk R."/>
            <person name="Schleper C."/>
            <person name="Guy L."/>
            <person name="Ettema T.J."/>
        </authorList>
    </citation>
    <scope>NUCLEOTIDE SEQUENCE</scope>
</reference>
<evidence type="ECO:0000313" key="1">
    <source>
        <dbReference type="EMBL" id="KKL87863.1"/>
    </source>
</evidence>
<proteinExistence type="predicted"/>
<organism evidence="1">
    <name type="scientific">marine sediment metagenome</name>
    <dbReference type="NCBI Taxonomy" id="412755"/>
    <lineage>
        <taxon>unclassified sequences</taxon>
        <taxon>metagenomes</taxon>
        <taxon>ecological metagenomes</taxon>
    </lineage>
</organism>
<accession>A0A0F9FNQ7</accession>